<evidence type="ECO:0000313" key="2">
    <source>
        <dbReference type="Proteomes" id="UP000814140"/>
    </source>
</evidence>
<protein>
    <submittedName>
        <fullName evidence="1">S-adenosyl-L-methionine-dependent methyltransferase</fullName>
    </submittedName>
</protein>
<reference evidence="1" key="2">
    <citation type="journal article" date="2022" name="New Phytol.">
        <title>Evolutionary transition to the ectomycorrhizal habit in the genomes of a hyperdiverse lineage of mushroom-forming fungi.</title>
        <authorList>
            <person name="Looney B."/>
            <person name="Miyauchi S."/>
            <person name="Morin E."/>
            <person name="Drula E."/>
            <person name="Courty P.E."/>
            <person name="Kohler A."/>
            <person name="Kuo A."/>
            <person name="LaButti K."/>
            <person name="Pangilinan J."/>
            <person name="Lipzen A."/>
            <person name="Riley R."/>
            <person name="Andreopoulos W."/>
            <person name="He G."/>
            <person name="Johnson J."/>
            <person name="Nolan M."/>
            <person name="Tritt A."/>
            <person name="Barry K.W."/>
            <person name="Grigoriev I.V."/>
            <person name="Nagy L.G."/>
            <person name="Hibbett D."/>
            <person name="Henrissat B."/>
            <person name="Matheny P.B."/>
            <person name="Labbe J."/>
            <person name="Martin F.M."/>
        </authorList>
    </citation>
    <scope>NUCLEOTIDE SEQUENCE</scope>
    <source>
        <strain evidence="1">HHB10654</strain>
    </source>
</reference>
<dbReference type="Proteomes" id="UP000814140">
    <property type="component" value="Unassembled WGS sequence"/>
</dbReference>
<sequence length="284" mass="30617">MAVASIDTHVASDRDASGWSASAYRAAAPFVYAAAFTAPILTSLDARPGERIVDFGCGSGEVTKEIVNLVGHEGEVVGIDISENMIAKARETTGLPETHLLVADVQSCEFLGSGFPSHLVGSCDKVFSNAALHWCSRDPRGAAVSAARLLKQGGLFVGEMGGQGNCSGLREAMHTVLQRRGIDAAARDPWFFPSADEYGQVLVSAGLKPIHASLHPRPTPVENLAAWIRLFTGHNFLEGMSPDEEASVVREVVDICQADERCWDEEGSRWCMNYVRLRFVAVKE</sequence>
<organism evidence="1 2">
    <name type="scientific">Artomyces pyxidatus</name>
    <dbReference type="NCBI Taxonomy" id="48021"/>
    <lineage>
        <taxon>Eukaryota</taxon>
        <taxon>Fungi</taxon>
        <taxon>Dikarya</taxon>
        <taxon>Basidiomycota</taxon>
        <taxon>Agaricomycotina</taxon>
        <taxon>Agaricomycetes</taxon>
        <taxon>Russulales</taxon>
        <taxon>Auriscalpiaceae</taxon>
        <taxon>Artomyces</taxon>
    </lineage>
</organism>
<keyword evidence="1" id="KW-0489">Methyltransferase</keyword>
<name>A0ACB8SUM4_9AGAM</name>
<reference evidence="1" key="1">
    <citation type="submission" date="2021-03" db="EMBL/GenBank/DDBJ databases">
        <authorList>
            <consortium name="DOE Joint Genome Institute"/>
            <person name="Ahrendt S."/>
            <person name="Looney B.P."/>
            <person name="Miyauchi S."/>
            <person name="Morin E."/>
            <person name="Drula E."/>
            <person name="Courty P.E."/>
            <person name="Chicoki N."/>
            <person name="Fauchery L."/>
            <person name="Kohler A."/>
            <person name="Kuo A."/>
            <person name="Labutti K."/>
            <person name="Pangilinan J."/>
            <person name="Lipzen A."/>
            <person name="Riley R."/>
            <person name="Andreopoulos W."/>
            <person name="He G."/>
            <person name="Johnson J."/>
            <person name="Barry K.W."/>
            <person name="Grigoriev I.V."/>
            <person name="Nagy L."/>
            <person name="Hibbett D."/>
            <person name="Henrissat B."/>
            <person name="Matheny P.B."/>
            <person name="Labbe J."/>
            <person name="Martin F."/>
        </authorList>
    </citation>
    <scope>NUCLEOTIDE SEQUENCE</scope>
    <source>
        <strain evidence="1">HHB10654</strain>
    </source>
</reference>
<keyword evidence="2" id="KW-1185">Reference proteome</keyword>
<evidence type="ECO:0000313" key="1">
    <source>
        <dbReference type="EMBL" id="KAI0060309.1"/>
    </source>
</evidence>
<accession>A0ACB8SUM4</accession>
<keyword evidence="1" id="KW-0808">Transferase</keyword>
<dbReference type="EMBL" id="MU277220">
    <property type="protein sequence ID" value="KAI0060309.1"/>
    <property type="molecule type" value="Genomic_DNA"/>
</dbReference>
<comment type="caution">
    <text evidence="1">The sequence shown here is derived from an EMBL/GenBank/DDBJ whole genome shotgun (WGS) entry which is preliminary data.</text>
</comment>
<gene>
    <name evidence="1" type="ORF">BV25DRAFT_1807569</name>
</gene>
<proteinExistence type="predicted"/>